<dbReference type="Pfam" id="PF00109">
    <property type="entry name" value="ketoacyl-synt"/>
    <property type="match status" value="1"/>
</dbReference>
<dbReference type="EMBL" id="BAABDD010000004">
    <property type="protein sequence ID" value="GAA3734031.1"/>
    <property type="molecule type" value="Genomic_DNA"/>
</dbReference>
<dbReference type="InterPro" id="IPR014031">
    <property type="entry name" value="Ketoacyl_synth_C"/>
</dbReference>
<evidence type="ECO:0000256" key="1">
    <source>
        <dbReference type="ARBA" id="ARBA00008467"/>
    </source>
</evidence>
<evidence type="ECO:0000256" key="3">
    <source>
        <dbReference type="RuleBase" id="RU003694"/>
    </source>
</evidence>
<dbReference type="InterPro" id="IPR020841">
    <property type="entry name" value="PKS_Beta-ketoAc_synthase_dom"/>
</dbReference>
<reference evidence="6" key="1">
    <citation type="journal article" date="2019" name="Int. J. Syst. Evol. Microbiol.">
        <title>The Global Catalogue of Microorganisms (GCM) 10K type strain sequencing project: providing services to taxonomists for standard genome sequencing and annotation.</title>
        <authorList>
            <consortium name="The Broad Institute Genomics Platform"/>
            <consortium name="The Broad Institute Genome Sequencing Center for Infectious Disease"/>
            <person name="Wu L."/>
            <person name="Ma J."/>
        </authorList>
    </citation>
    <scope>NUCLEOTIDE SEQUENCE [LARGE SCALE GENOMIC DNA]</scope>
    <source>
        <strain evidence="6">JCM 17137</strain>
    </source>
</reference>
<dbReference type="InterPro" id="IPR018201">
    <property type="entry name" value="Ketoacyl_synth_AS"/>
</dbReference>
<keyword evidence="6" id="KW-1185">Reference proteome</keyword>
<keyword evidence="2 3" id="KW-0808">Transferase</keyword>
<dbReference type="InterPro" id="IPR000794">
    <property type="entry name" value="Beta-ketoacyl_synthase"/>
</dbReference>
<gene>
    <name evidence="5" type="ORF">GCM10022402_12980</name>
</gene>
<dbReference type="SMART" id="SM00825">
    <property type="entry name" value="PKS_KS"/>
    <property type="match status" value="1"/>
</dbReference>
<evidence type="ECO:0000313" key="6">
    <source>
        <dbReference type="Proteomes" id="UP001500908"/>
    </source>
</evidence>
<dbReference type="PANTHER" id="PTHR11712">
    <property type="entry name" value="POLYKETIDE SYNTHASE-RELATED"/>
    <property type="match status" value="1"/>
</dbReference>
<dbReference type="Pfam" id="PF02801">
    <property type="entry name" value="Ketoacyl-synt_C"/>
    <property type="match status" value="1"/>
</dbReference>
<evidence type="ECO:0000313" key="5">
    <source>
        <dbReference type="EMBL" id="GAA3734031.1"/>
    </source>
</evidence>
<comment type="similarity">
    <text evidence="1 3">Belongs to the thiolase-like superfamily. Beta-ketoacyl-ACP synthases family.</text>
</comment>
<dbReference type="Proteomes" id="UP001500908">
    <property type="component" value="Unassembled WGS sequence"/>
</dbReference>
<dbReference type="Gene3D" id="3.40.47.10">
    <property type="match status" value="1"/>
</dbReference>
<comment type="caution">
    <text evidence="5">The sequence shown here is derived from an EMBL/GenBank/DDBJ whole genome shotgun (WGS) entry which is preliminary data.</text>
</comment>
<dbReference type="RefSeq" id="WP_344968350.1">
    <property type="nucleotide sequence ID" value="NZ_BAABDD010000004.1"/>
</dbReference>
<dbReference type="PANTHER" id="PTHR11712:SF336">
    <property type="entry name" value="3-OXOACYL-[ACYL-CARRIER-PROTEIN] SYNTHASE, MITOCHONDRIAL"/>
    <property type="match status" value="1"/>
</dbReference>
<protein>
    <submittedName>
        <fullName evidence="5">Beta-ketoacyl-[acyl-carrier-protein] synthase family protein</fullName>
    </submittedName>
</protein>
<proteinExistence type="inferred from homology"/>
<evidence type="ECO:0000259" key="4">
    <source>
        <dbReference type="PROSITE" id="PS52004"/>
    </source>
</evidence>
<organism evidence="5 6">
    <name type="scientific">Salinactinospora qingdaonensis</name>
    <dbReference type="NCBI Taxonomy" id="702744"/>
    <lineage>
        <taxon>Bacteria</taxon>
        <taxon>Bacillati</taxon>
        <taxon>Actinomycetota</taxon>
        <taxon>Actinomycetes</taxon>
        <taxon>Streptosporangiales</taxon>
        <taxon>Nocardiopsidaceae</taxon>
        <taxon>Salinactinospora</taxon>
    </lineage>
</organism>
<sequence length="401" mass="41216">MQRVVVTGLGTVSSIGIGVDEFREGLRSGRSGISPIASFDTTGFPHVHGGEVPDFVPEKLLRRLRPHEWGRASQFAASAARLAVEDANLADGDVAPERAGTVMGTTSGESQVVEALTAEQVNAGLPGMSAGLLRQVPASRLANSVSAELGFAGESMTVATACSASNYALGYAYDLIATGEADVMVAGGADAVCRWAHAGFYRLGALTERVCSPFDQDRSGILTGEGGVALVLESMEHALARGVRPHAEMLGYGLNCDANHMVSPDADSIAACMVRAHTNAGITPADVDYISAHGTGTPANDLMEAQAVLQVFGDTPPPMSSIKSMLGHTMGAASGFGAVASTLAITEGFLPPTMNWSTPDPDMSGIDPVPNTARSTTVNVAQNNGFAFGGNNAIILLGAVT</sequence>
<dbReference type="PROSITE" id="PS52004">
    <property type="entry name" value="KS3_2"/>
    <property type="match status" value="1"/>
</dbReference>
<evidence type="ECO:0000256" key="2">
    <source>
        <dbReference type="ARBA" id="ARBA00022679"/>
    </source>
</evidence>
<dbReference type="InterPro" id="IPR014030">
    <property type="entry name" value="Ketoacyl_synth_N"/>
</dbReference>
<dbReference type="PROSITE" id="PS00606">
    <property type="entry name" value="KS3_1"/>
    <property type="match status" value="1"/>
</dbReference>
<accession>A0ABP7F928</accession>
<dbReference type="CDD" id="cd00834">
    <property type="entry name" value="KAS_I_II"/>
    <property type="match status" value="1"/>
</dbReference>
<name>A0ABP7F928_9ACTN</name>
<dbReference type="InterPro" id="IPR016039">
    <property type="entry name" value="Thiolase-like"/>
</dbReference>
<feature type="domain" description="Ketosynthase family 3 (KS3)" evidence="4">
    <location>
        <begin position="1"/>
        <end position="399"/>
    </location>
</feature>
<dbReference type="SUPFAM" id="SSF53901">
    <property type="entry name" value="Thiolase-like"/>
    <property type="match status" value="2"/>
</dbReference>